<protein>
    <submittedName>
        <fullName evidence="2">Uncharacterized protein</fullName>
    </submittedName>
</protein>
<reference evidence="3" key="1">
    <citation type="submission" date="2016-10" db="EMBL/GenBank/DDBJ databases">
        <authorList>
            <person name="Varghese N."/>
            <person name="Submissions S."/>
        </authorList>
    </citation>
    <scope>NUCLEOTIDE SEQUENCE [LARGE SCALE GENOMIC DNA]</scope>
    <source>
        <strain evidence="3">DSM 17834</strain>
    </source>
</reference>
<feature type="region of interest" description="Disordered" evidence="1">
    <location>
        <begin position="1"/>
        <end position="69"/>
    </location>
</feature>
<dbReference type="EMBL" id="FOWX01000034">
    <property type="protein sequence ID" value="SFQ12497.1"/>
    <property type="molecule type" value="Genomic_DNA"/>
</dbReference>
<accession>A0A1I5VYT3</accession>
<dbReference type="STRING" id="289003.SAMN05216190_13423"/>
<name>A0A1I5VYT3_9PSED</name>
<gene>
    <name evidence="2" type="ORF">SAMN05216190_13423</name>
</gene>
<proteinExistence type="predicted"/>
<evidence type="ECO:0000313" key="3">
    <source>
        <dbReference type="Proteomes" id="UP000198784"/>
    </source>
</evidence>
<evidence type="ECO:0000256" key="1">
    <source>
        <dbReference type="SAM" id="MobiDB-lite"/>
    </source>
</evidence>
<organism evidence="2 3">
    <name type="scientific">Pseudomonas borbori</name>
    <dbReference type="NCBI Taxonomy" id="289003"/>
    <lineage>
        <taxon>Bacteria</taxon>
        <taxon>Pseudomonadati</taxon>
        <taxon>Pseudomonadota</taxon>
        <taxon>Gammaproteobacteria</taxon>
        <taxon>Pseudomonadales</taxon>
        <taxon>Pseudomonadaceae</taxon>
        <taxon>Pseudomonas</taxon>
    </lineage>
</organism>
<feature type="compositionally biased region" description="Basic and acidic residues" evidence="1">
    <location>
        <begin position="17"/>
        <end position="38"/>
    </location>
</feature>
<sequence length="98" mass="10840">MHMNHSPGLPHLVSNDCRNHAREERVVTHTSDGQHFKAEQGPGKRGAEDGRKASTNTGHENPPAIFATQPEDMRQLIGKGASHLHRSTLTSHRCAKEF</sequence>
<evidence type="ECO:0000313" key="2">
    <source>
        <dbReference type="EMBL" id="SFQ12497.1"/>
    </source>
</evidence>
<keyword evidence="3" id="KW-1185">Reference proteome</keyword>
<dbReference type="AlphaFoldDB" id="A0A1I5VYT3"/>
<dbReference type="Proteomes" id="UP000198784">
    <property type="component" value="Unassembled WGS sequence"/>
</dbReference>